<reference evidence="1 2" key="1">
    <citation type="journal article" date="2024" name="J Genomics">
        <title>Draft genome sequencing and assembly of Favolaschia claudopus CIRM-BRFM 2984 isolated from oak limbs.</title>
        <authorList>
            <person name="Navarro D."/>
            <person name="Drula E."/>
            <person name="Chaduli D."/>
            <person name="Cazenave R."/>
            <person name="Ahrendt S."/>
            <person name="Wang J."/>
            <person name="Lipzen A."/>
            <person name="Daum C."/>
            <person name="Barry K."/>
            <person name="Grigoriev I.V."/>
            <person name="Favel A."/>
            <person name="Rosso M.N."/>
            <person name="Martin F."/>
        </authorList>
    </citation>
    <scope>NUCLEOTIDE SEQUENCE [LARGE SCALE GENOMIC DNA]</scope>
    <source>
        <strain evidence="1 2">CIRM-BRFM 2984</strain>
    </source>
</reference>
<dbReference type="Gene3D" id="3.80.10.10">
    <property type="entry name" value="Ribonuclease Inhibitor"/>
    <property type="match status" value="1"/>
</dbReference>
<dbReference type="AlphaFoldDB" id="A0AAW0B2P2"/>
<evidence type="ECO:0000313" key="2">
    <source>
        <dbReference type="Proteomes" id="UP001362999"/>
    </source>
</evidence>
<organism evidence="1 2">
    <name type="scientific">Favolaschia claudopus</name>
    <dbReference type="NCBI Taxonomy" id="2862362"/>
    <lineage>
        <taxon>Eukaryota</taxon>
        <taxon>Fungi</taxon>
        <taxon>Dikarya</taxon>
        <taxon>Basidiomycota</taxon>
        <taxon>Agaricomycotina</taxon>
        <taxon>Agaricomycetes</taxon>
        <taxon>Agaricomycetidae</taxon>
        <taxon>Agaricales</taxon>
        <taxon>Marasmiineae</taxon>
        <taxon>Mycenaceae</taxon>
        <taxon>Favolaschia</taxon>
    </lineage>
</organism>
<accession>A0AAW0B2P2</accession>
<name>A0AAW0B2P2_9AGAR</name>
<evidence type="ECO:0000313" key="1">
    <source>
        <dbReference type="EMBL" id="KAK7018847.1"/>
    </source>
</evidence>
<comment type="caution">
    <text evidence="1">The sequence shown here is derived from an EMBL/GenBank/DDBJ whole genome shotgun (WGS) entry which is preliminary data.</text>
</comment>
<protein>
    <recommendedName>
        <fullName evidence="3">F-box domain-containing protein</fullName>
    </recommendedName>
</protein>
<evidence type="ECO:0008006" key="3">
    <source>
        <dbReference type="Google" id="ProtNLM"/>
    </source>
</evidence>
<dbReference type="InterPro" id="IPR032675">
    <property type="entry name" value="LRR_dom_sf"/>
</dbReference>
<proteinExistence type="predicted"/>
<gene>
    <name evidence="1" type="ORF">R3P38DRAFT_3199964</name>
</gene>
<sequence>MSANHLNTSIPVSEDVLAYLFVRVLVDLCGIDPFAHAQLRTVLQLVCRTWRRVIVAHPRLWYLIFIDANTSLGDLSLDLLRSGAVPLHIILDISELDRTRFLPMVFFNNIAHQLDAAMARCFRLTVQCEALVPYEAVFRWLSNFNSSSVQHITFDLYPGEDMTDAHFTSMPVLPFSLPSTLSVAHSLVLLGRVITPTNLTKLVLDSVGYDEDIIYASQLSDTLQTCVGLTHLHLLHLRTVDLPARTILEYRSCYLPTLTHLHVACSHVSCCYFVTTLDLPALTSLKFEGSGERLQCLVGDGRGHRNQGWGRVRVLTLVIDESPHAVACILPHFPLLRQLDLRSYQTSDVAAMWNGIYGFTQHEHRPFCAELVGIHLGCALRTDDVRVILCDRPSGHFASDCRLTSYVAGLPGVLDVRRYTATASTIVVDDCGSLIPDYLDFD</sequence>
<keyword evidence="2" id="KW-1185">Reference proteome</keyword>
<dbReference type="EMBL" id="JAWWNJ010000045">
    <property type="protein sequence ID" value="KAK7018847.1"/>
    <property type="molecule type" value="Genomic_DNA"/>
</dbReference>
<dbReference type="Proteomes" id="UP001362999">
    <property type="component" value="Unassembled WGS sequence"/>
</dbReference>
<dbReference type="SUPFAM" id="SSF52047">
    <property type="entry name" value="RNI-like"/>
    <property type="match status" value="1"/>
</dbReference>